<keyword evidence="2" id="KW-1133">Transmembrane helix</keyword>
<feature type="region of interest" description="Disordered" evidence="1">
    <location>
        <begin position="1368"/>
        <end position="1398"/>
    </location>
</feature>
<evidence type="ECO:0000256" key="2">
    <source>
        <dbReference type="SAM" id="Phobius"/>
    </source>
</evidence>
<dbReference type="Proteomes" id="UP000194546">
    <property type="component" value="Unassembled WGS sequence"/>
</dbReference>
<dbReference type="EMBL" id="NBTY01000073">
    <property type="protein sequence ID" value="OTP75453.1"/>
    <property type="molecule type" value="Genomic_DNA"/>
</dbReference>
<proteinExistence type="predicted"/>
<keyword evidence="2" id="KW-0472">Membrane</keyword>
<dbReference type="Pfam" id="PF06761">
    <property type="entry name" value="IcmF-related"/>
    <property type="match status" value="1"/>
</dbReference>
<dbReference type="Pfam" id="PF14331">
    <property type="entry name" value="IcmF-related_N"/>
    <property type="match status" value="1"/>
</dbReference>
<evidence type="ECO:0000313" key="6">
    <source>
        <dbReference type="EMBL" id="OTP75453.1"/>
    </source>
</evidence>
<keyword evidence="2" id="KW-0812">Transmembrane</keyword>
<accession>A0A242MVV5</accession>
<feature type="domain" description="Type VI secretion system IcmF C-terminal" evidence="3">
    <location>
        <begin position="1199"/>
        <end position="1300"/>
    </location>
</feature>
<evidence type="ECO:0000313" key="7">
    <source>
        <dbReference type="Proteomes" id="UP000194546"/>
    </source>
</evidence>
<feature type="transmembrane region" description="Helical" evidence="2">
    <location>
        <begin position="101"/>
        <end position="117"/>
    </location>
</feature>
<evidence type="ECO:0000256" key="1">
    <source>
        <dbReference type="SAM" id="MobiDB-lite"/>
    </source>
</evidence>
<feature type="compositionally biased region" description="Basic and acidic residues" evidence="1">
    <location>
        <begin position="284"/>
        <end position="301"/>
    </location>
</feature>
<dbReference type="PANTHER" id="PTHR36153:SF1">
    <property type="entry name" value="TYPE VI SECRETION SYSTEM COMPONENT TSSM1"/>
    <property type="match status" value="1"/>
</dbReference>
<dbReference type="NCBIfam" id="TIGR03348">
    <property type="entry name" value="VI_IcmF"/>
    <property type="match status" value="1"/>
</dbReference>
<gene>
    <name evidence="6" type="ORF">PAMC26510_13515</name>
</gene>
<dbReference type="InterPro" id="IPR025743">
    <property type="entry name" value="TssM1_N"/>
</dbReference>
<feature type="region of interest" description="Disordered" evidence="1">
    <location>
        <begin position="276"/>
        <end position="308"/>
    </location>
</feature>
<feature type="compositionally biased region" description="Basic and acidic residues" evidence="1">
    <location>
        <begin position="1389"/>
        <end position="1398"/>
    </location>
</feature>
<dbReference type="InterPro" id="IPR009612">
    <property type="entry name" value="IcmF-rel"/>
</dbReference>
<sequence>MKKFISLTALRQTGIFVALVVVALVIWFLGPLVAFGGLTPLAGIGARVLTIVLLFAGTLILLAAWPVSIIFVALLCLLIWFASPLLSFRHAQPFEADSTRIVTIVAILVVFAIYGLIKLKARLIADKSLLKQILEFGIKRETSPAATRLELVTGIVDAALQQLKSMRTGARGLGRLFQGKRYLYELPWYITLGSKNAGKTTAVLNAGLAFPVAEQMQRAVDQLAATSGTANVDWWMTNDAVLIDTAGHYAQHGQSTDSVAAIATPSALSVTIENSEDELSAATESEKTKASTAGADDKKIPPTEQKPLVTPAQVDAAEWLGFLAILRKHRPRMPINGAILTIDLATLTKEDDHARLGEIAALRTRLADLRTDLGIRFPVYLVVTKMDQLSGFNEYFGSLTAEGRSQIWGFTLPSGRATVARQSLRARCRSELGLLATRLAEGVNGRLQDEHDASNRCKLVALDQEFSAMIGPLALLIDSVFLDSRYDTTQRDEALRGVYFTSAAQSGATLVAERRTVLQRVLSAFASEPAKADATSQRHQSYFLHDLLTKVIFREARLVRPNLHWEFRFRLLRFVGHALAVLLFAWLVSGIWVSLGNNRVYLDAIEAKTRVLSAKVTQLYKSPKPEAVPDALTDARYLPTYPELDLSSPDSKYRYGLYVAPDVATESRHTYDSLEDTLLLPQLVHRVEAVLSDAIARKDSETAYAALRAYLMLQDKAKYNADDVKAWVLSDWANTDSAAVFGGRASMIEHVNALFSGDRIVQSPFVRNDALIQQARSFLDANNATQRLYERSKAAMQKEAPEQFTLLRAVGPQAGTVFTRASGEPLAHGVPGLFTFDGYRNLFDKRLPEFVQIARDDDAWVMGRSLLGDAQKKTAEIVHAEGVTADPLTEEVRRQYLMEYAQRWDNFLGDIRTISGSSLAFNLQILRRFAAPDSPLSRLAQAAVRETTLTRTAAVDEKSFLQKASGQIGQKADQTLGIRAEERLERELVDSHFAALREVVTGAGDTPVAGQSAAPAGAPQLDALTSQLNDYYTVLTVADNALTNNSMPPASDSAVKLKLTAETLPAPFREVLRNLAIQGSQEVNQGIGQLLSRQMVATIGDACRLTVDGNYPFVPESKQDVSIGDFTRVFAQGGVIDDFFVKTLAPFVDTASRPWQYKTLPGATEPVQGPDLMPFQKAKAIRDVFFTDPGQKKLSWKAEIKIPELDPTITALVLDIDGQSEHYQHGPDRPFAVAWPGPRGGVHAEITANPRIRPDTSTVSTDGPWAFMRLLKKSRLIETATSGRTRAEFNFDGRKAVLDIVGTASVANPLTSDVLRTFQCPSSLPTFSLPDSGPPVGLPSAVAQPVRAMQASVAQVRSTQHIDEEPALIEQAPQHSVQQPPSLKVNDAPARDDWAQAN</sequence>
<dbReference type="Pfam" id="PF06744">
    <property type="entry name" value="IcmF_C"/>
    <property type="match status" value="1"/>
</dbReference>
<evidence type="ECO:0000259" key="3">
    <source>
        <dbReference type="Pfam" id="PF06744"/>
    </source>
</evidence>
<protein>
    <submittedName>
        <fullName evidence="6">IcmF-related protein</fullName>
    </submittedName>
</protein>
<name>A0A242MVV5_CABSO</name>
<dbReference type="InterPro" id="IPR053156">
    <property type="entry name" value="T6SS_TssM-like"/>
</dbReference>
<evidence type="ECO:0000259" key="4">
    <source>
        <dbReference type="Pfam" id="PF06761"/>
    </source>
</evidence>
<organism evidence="6 7">
    <name type="scientific">Caballeronia sordidicola</name>
    <name type="common">Burkholderia sordidicola</name>
    <dbReference type="NCBI Taxonomy" id="196367"/>
    <lineage>
        <taxon>Bacteria</taxon>
        <taxon>Pseudomonadati</taxon>
        <taxon>Pseudomonadota</taxon>
        <taxon>Betaproteobacteria</taxon>
        <taxon>Burkholderiales</taxon>
        <taxon>Burkholderiaceae</taxon>
        <taxon>Caballeronia</taxon>
    </lineage>
</organism>
<dbReference type="RefSeq" id="WP_086381555.1">
    <property type="nucleotide sequence ID" value="NZ_NBTY01000073.1"/>
</dbReference>
<reference evidence="6 7" key="1">
    <citation type="submission" date="2017-03" db="EMBL/GenBank/DDBJ databases">
        <title>Genome analysis of strain PAMC 26510.</title>
        <authorList>
            <person name="Oh H.-M."/>
            <person name="Yang J.-A."/>
        </authorList>
    </citation>
    <scope>NUCLEOTIDE SEQUENCE [LARGE SCALE GENOMIC DNA]</scope>
    <source>
        <strain evidence="6 7">PAMC 26510</strain>
    </source>
</reference>
<feature type="domain" description="IcmF-related" evidence="4">
    <location>
        <begin position="630"/>
        <end position="948"/>
    </location>
</feature>
<feature type="transmembrane region" description="Helical" evidence="2">
    <location>
        <begin position="574"/>
        <end position="595"/>
    </location>
</feature>
<dbReference type="PANTHER" id="PTHR36153">
    <property type="entry name" value="INNER MEMBRANE PROTEIN-RELATED"/>
    <property type="match status" value="1"/>
</dbReference>
<feature type="domain" description="Type VI secretion system component TssM1 N-terminal" evidence="5">
    <location>
        <begin position="313"/>
        <end position="579"/>
    </location>
</feature>
<comment type="caution">
    <text evidence="6">The sequence shown here is derived from an EMBL/GenBank/DDBJ whole genome shotgun (WGS) entry which is preliminary data.</text>
</comment>
<evidence type="ECO:0000259" key="5">
    <source>
        <dbReference type="Pfam" id="PF14331"/>
    </source>
</evidence>
<dbReference type="InterPro" id="IPR010623">
    <property type="entry name" value="IcmF_C"/>
</dbReference>
<feature type="transmembrane region" description="Helical" evidence="2">
    <location>
        <begin position="48"/>
        <end position="81"/>
    </location>
</feature>
<dbReference type="InterPro" id="IPR017731">
    <property type="entry name" value="TssM1-like"/>
</dbReference>
<feature type="transmembrane region" description="Helical" evidence="2">
    <location>
        <begin position="15"/>
        <end position="36"/>
    </location>
</feature>